<evidence type="ECO:0000313" key="5">
    <source>
        <dbReference type="Proteomes" id="UP001177140"/>
    </source>
</evidence>
<feature type="domain" description="Agglutinin" evidence="3">
    <location>
        <begin position="3"/>
        <end position="151"/>
    </location>
</feature>
<keyword evidence="2" id="KW-1015">Disulfide bond</keyword>
<dbReference type="InterPro" id="IPR036242">
    <property type="entry name" value="Agglutinin_dom_sf"/>
</dbReference>
<dbReference type="InterPro" id="IPR053237">
    <property type="entry name" value="Natterin_C"/>
</dbReference>
<protein>
    <recommendedName>
        <fullName evidence="3">Agglutinin domain-containing protein</fullName>
    </recommendedName>
</protein>
<dbReference type="InterPro" id="IPR055267">
    <property type="entry name" value="Aerolysin-like_C"/>
</dbReference>
<evidence type="ECO:0000259" key="3">
    <source>
        <dbReference type="SMART" id="SM00791"/>
    </source>
</evidence>
<dbReference type="Pfam" id="PF07468">
    <property type="entry name" value="Agglutinin"/>
    <property type="match status" value="1"/>
</dbReference>
<dbReference type="SUPFAM" id="SSF56973">
    <property type="entry name" value="Aerolisin/ETX pore-forming domain"/>
    <property type="match status" value="1"/>
</dbReference>
<dbReference type="SMART" id="SM00791">
    <property type="entry name" value="Agglutinin"/>
    <property type="match status" value="2"/>
</dbReference>
<dbReference type="PANTHER" id="PTHR39244:SF5">
    <property type="entry name" value="NATTERIN-3-LIKE"/>
    <property type="match status" value="1"/>
</dbReference>
<gene>
    <name evidence="4" type="ORF">MKW94_007286</name>
</gene>
<dbReference type="PANTHER" id="PTHR39244">
    <property type="entry name" value="NATTERIN-4"/>
    <property type="match status" value="1"/>
</dbReference>
<comment type="similarity">
    <text evidence="1">Belongs to the aerolysin family.</text>
</comment>
<proteinExistence type="inferred from homology"/>
<sequence>MAMELPRFFALESIDVSEYLRHLKGSDADHPDIRCTGKEVVSPYTKFESVVPKMDNNDRGLVHIRCCYNNKYWVKESEEGDMITPRATEPEEDDTKWSCTLFEPIYNMEGTTLQVQLNHVQLGQPLYVFTGSRNCIRVNPDTSAAKFTVIDWQSLLVLPKQVALKRPGGQYLNVLNNDGDLVFMSDDGADATVGQEVVTTRDGSIRLKPNCLDKYWHRDVDNQVRVNCDSDDLFQPIQVADNMIALRSLSNNMYCRSYKDGDKYYLIADMPTICRDSRLEVVELVLSRSIYNVVFHEEDGRIYDETMTTMASGEVVNQTDVDDNIELKLSYTDTQTMAWNFSGSLTLGVKYTMKAGVPLICGSKIKVSASITLGVQYTTTTTTTRLAETVYRVHVPAHTRVKVSLKATQGKCDVPYSYTQCDTFFNGQTETYRKDDGVFTGTNCYHLSYYTEEEALT</sequence>
<organism evidence="4 5">
    <name type="scientific">Papaver nudicaule</name>
    <name type="common">Iceland poppy</name>
    <dbReference type="NCBI Taxonomy" id="74823"/>
    <lineage>
        <taxon>Eukaryota</taxon>
        <taxon>Viridiplantae</taxon>
        <taxon>Streptophyta</taxon>
        <taxon>Embryophyta</taxon>
        <taxon>Tracheophyta</taxon>
        <taxon>Spermatophyta</taxon>
        <taxon>Magnoliopsida</taxon>
        <taxon>Ranunculales</taxon>
        <taxon>Papaveraceae</taxon>
        <taxon>Papaveroideae</taxon>
        <taxon>Papaver</taxon>
    </lineage>
</organism>
<dbReference type="AlphaFoldDB" id="A0AA41V4F8"/>
<evidence type="ECO:0000256" key="1">
    <source>
        <dbReference type="ARBA" id="ARBA00009831"/>
    </source>
</evidence>
<dbReference type="EMBL" id="JAJJMA010143456">
    <property type="protein sequence ID" value="MCL7034235.1"/>
    <property type="molecule type" value="Genomic_DNA"/>
</dbReference>
<reference evidence="4" key="1">
    <citation type="submission" date="2022-03" db="EMBL/GenBank/DDBJ databases">
        <title>A functionally conserved STORR gene fusion in Papaver species that diverged 16.8 million years ago.</title>
        <authorList>
            <person name="Catania T."/>
        </authorList>
    </citation>
    <scope>NUCLEOTIDE SEQUENCE</scope>
    <source>
        <strain evidence="4">S-191538</strain>
    </source>
</reference>
<keyword evidence="5" id="KW-1185">Reference proteome</keyword>
<feature type="domain" description="Agglutinin" evidence="3">
    <location>
        <begin position="156"/>
        <end position="283"/>
    </location>
</feature>
<dbReference type="CDD" id="cd20216">
    <property type="entry name" value="PFM_HFR-2-like"/>
    <property type="match status" value="1"/>
</dbReference>
<dbReference type="Gene3D" id="2.80.10.50">
    <property type="match status" value="2"/>
</dbReference>
<accession>A0AA41V4F8</accession>
<comment type="caution">
    <text evidence="4">The sequence shown here is derived from an EMBL/GenBank/DDBJ whole genome shotgun (WGS) entry which is preliminary data.</text>
</comment>
<dbReference type="InterPro" id="IPR008998">
    <property type="entry name" value="Agglutinin"/>
</dbReference>
<dbReference type="Proteomes" id="UP001177140">
    <property type="component" value="Unassembled WGS sequence"/>
</dbReference>
<dbReference type="Pfam" id="PF01117">
    <property type="entry name" value="Aerolysin"/>
    <property type="match status" value="1"/>
</dbReference>
<dbReference type="Gene3D" id="2.170.15.10">
    <property type="entry name" value="Proaerolysin, chain A, domain 3"/>
    <property type="match status" value="1"/>
</dbReference>
<dbReference type="SUPFAM" id="SSF50382">
    <property type="entry name" value="Agglutinin"/>
    <property type="match status" value="2"/>
</dbReference>
<dbReference type="CDD" id="cd00257">
    <property type="entry name" value="beta-trefoil_FSCN-like"/>
    <property type="match status" value="1"/>
</dbReference>
<evidence type="ECO:0000256" key="2">
    <source>
        <dbReference type="ARBA" id="ARBA00023157"/>
    </source>
</evidence>
<name>A0AA41V4F8_PAPNU</name>
<evidence type="ECO:0000313" key="4">
    <source>
        <dbReference type="EMBL" id="MCL7034235.1"/>
    </source>
</evidence>